<reference evidence="4" key="2">
    <citation type="submission" date="2019-09" db="UniProtKB">
        <authorList>
            <consortium name="WormBaseParasite"/>
        </authorList>
    </citation>
    <scope>IDENTIFICATION</scope>
</reference>
<proteinExistence type="predicted"/>
<name>A0A183GJD1_HELPZ</name>
<feature type="region of interest" description="Disordered" evidence="1">
    <location>
        <begin position="76"/>
        <end position="96"/>
    </location>
</feature>
<dbReference type="AlphaFoldDB" id="A0A183GJD1"/>
<reference evidence="2 3" key="1">
    <citation type="submission" date="2018-11" db="EMBL/GenBank/DDBJ databases">
        <authorList>
            <consortium name="Pathogen Informatics"/>
        </authorList>
    </citation>
    <scope>NUCLEOTIDE SEQUENCE [LARGE SCALE GENOMIC DNA]</scope>
</reference>
<dbReference type="EMBL" id="UZAH01034343">
    <property type="protein sequence ID" value="VDP34621.1"/>
    <property type="molecule type" value="Genomic_DNA"/>
</dbReference>
<dbReference type="Proteomes" id="UP000050761">
    <property type="component" value="Unassembled WGS sequence"/>
</dbReference>
<organism evidence="3 4">
    <name type="scientific">Heligmosomoides polygyrus</name>
    <name type="common">Parasitic roundworm</name>
    <dbReference type="NCBI Taxonomy" id="6339"/>
    <lineage>
        <taxon>Eukaryota</taxon>
        <taxon>Metazoa</taxon>
        <taxon>Ecdysozoa</taxon>
        <taxon>Nematoda</taxon>
        <taxon>Chromadorea</taxon>
        <taxon>Rhabditida</taxon>
        <taxon>Rhabditina</taxon>
        <taxon>Rhabditomorpha</taxon>
        <taxon>Strongyloidea</taxon>
        <taxon>Heligmosomidae</taxon>
        <taxon>Heligmosomoides</taxon>
    </lineage>
</organism>
<keyword evidence="3" id="KW-1185">Reference proteome</keyword>
<feature type="compositionally biased region" description="Basic and acidic residues" evidence="1">
    <location>
        <begin position="76"/>
        <end position="86"/>
    </location>
</feature>
<evidence type="ECO:0000256" key="1">
    <source>
        <dbReference type="SAM" id="MobiDB-lite"/>
    </source>
</evidence>
<dbReference type="WBParaSite" id="HPBE_0002277801-mRNA-1">
    <property type="protein sequence ID" value="HPBE_0002277801-mRNA-1"/>
    <property type="gene ID" value="HPBE_0002277801"/>
</dbReference>
<evidence type="ECO:0000313" key="4">
    <source>
        <dbReference type="WBParaSite" id="HPBE_0002277801-mRNA-1"/>
    </source>
</evidence>
<evidence type="ECO:0000313" key="2">
    <source>
        <dbReference type="EMBL" id="VDP34621.1"/>
    </source>
</evidence>
<sequence length="96" mass="10345">MAASEVDMDINLLNDLANSGIRFARTHSWEDVAEKGASQKVSIRLPAGFRGYDRVATADGNSNMVIYSSLKHRESRQGDSCAKDADPCDANVGEAV</sequence>
<protein>
    <submittedName>
        <fullName evidence="4">SHSP domain-containing protein</fullName>
    </submittedName>
</protein>
<accession>A0A183GJD1</accession>
<accession>A0A3P8CQM8</accession>
<gene>
    <name evidence="2" type="ORF">HPBE_LOCUS22777</name>
</gene>
<evidence type="ECO:0000313" key="3">
    <source>
        <dbReference type="Proteomes" id="UP000050761"/>
    </source>
</evidence>